<name>A0A0D2LJ56_HYPSF</name>
<evidence type="ECO:0000256" key="1">
    <source>
        <dbReference type="SAM" id="Phobius"/>
    </source>
</evidence>
<dbReference type="STRING" id="945553.A0A0D2LJ56"/>
<dbReference type="OMA" id="MILRFAM"/>
<dbReference type="PANTHER" id="PTHR40465:SF1">
    <property type="entry name" value="DUF6534 DOMAIN-CONTAINING PROTEIN"/>
    <property type="match status" value="1"/>
</dbReference>
<dbReference type="AlphaFoldDB" id="A0A0D2LJ56"/>
<keyword evidence="1" id="KW-0812">Transmembrane</keyword>
<dbReference type="EMBL" id="KN817523">
    <property type="protein sequence ID" value="KJA27657.1"/>
    <property type="molecule type" value="Genomic_DNA"/>
</dbReference>
<dbReference type="Proteomes" id="UP000054270">
    <property type="component" value="Unassembled WGS sequence"/>
</dbReference>
<keyword evidence="1" id="KW-1133">Transmembrane helix</keyword>
<evidence type="ECO:0000313" key="3">
    <source>
        <dbReference type="Proteomes" id="UP000054270"/>
    </source>
</evidence>
<keyword evidence="1" id="KW-0472">Membrane</keyword>
<gene>
    <name evidence="2" type="ORF">HYPSUDRAFT_1094995</name>
</gene>
<feature type="transmembrane region" description="Helical" evidence="1">
    <location>
        <begin position="20"/>
        <end position="41"/>
    </location>
</feature>
<evidence type="ECO:0000313" key="2">
    <source>
        <dbReference type="EMBL" id="KJA27657.1"/>
    </source>
</evidence>
<sequence length="140" mass="15786">MSQLRTLTHPNPKPDGTFTLLGTLAHWMLFGVLLVQVYLYYIAFPKDHRILKLIVFAQLLLETIQTALFTHDMILRFAMAYTTGISGLNEIGTLWLSVPLIIGLIASITQGFYCYRVAVLTRSKCAVTLISTVREFCPSF</sequence>
<dbReference type="OrthoDB" id="3053835at2759"/>
<organism evidence="2 3">
    <name type="scientific">Hypholoma sublateritium (strain FD-334 SS-4)</name>
    <dbReference type="NCBI Taxonomy" id="945553"/>
    <lineage>
        <taxon>Eukaryota</taxon>
        <taxon>Fungi</taxon>
        <taxon>Dikarya</taxon>
        <taxon>Basidiomycota</taxon>
        <taxon>Agaricomycotina</taxon>
        <taxon>Agaricomycetes</taxon>
        <taxon>Agaricomycetidae</taxon>
        <taxon>Agaricales</taxon>
        <taxon>Agaricineae</taxon>
        <taxon>Strophariaceae</taxon>
        <taxon>Hypholoma</taxon>
    </lineage>
</organism>
<reference evidence="3" key="1">
    <citation type="submission" date="2014-04" db="EMBL/GenBank/DDBJ databases">
        <title>Evolutionary Origins and Diversification of the Mycorrhizal Mutualists.</title>
        <authorList>
            <consortium name="DOE Joint Genome Institute"/>
            <consortium name="Mycorrhizal Genomics Consortium"/>
            <person name="Kohler A."/>
            <person name="Kuo A."/>
            <person name="Nagy L.G."/>
            <person name="Floudas D."/>
            <person name="Copeland A."/>
            <person name="Barry K.W."/>
            <person name="Cichocki N."/>
            <person name="Veneault-Fourrey C."/>
            <person name="LaButti K."/>
            <person name="Lindquist E.A."/>
            <person name="Lipzen A."/>
            <person name="Lundell T."/>
            <person name="Morin E."/>
            <person name="Murat C."/>
            <person name="Riley R."/>
            <person name="Ohm R."/>
            <person name="Sun H."/>
            <person name="Tunlid A."/>
            <person name="Henrissat B."/>
            <person name="Grigoriev I.V."/>
            <person name="Hibbett D.S."/>
            <person name="Martin F."/>
        </authorList>
    </citation>
    <scope>NUCLEOTIDE SEQUENCE [LARGE SCALE GENOMIC DNA]</scope>
    <source>
        <strain evidence="3">FD-334 SS-4</strain>
    </source>
</reference>
<feature type="transmembrane region" description="Helical" evidence="1">
    <location>
        <begin position="53"/>
        <end position="74"/>
    </location>
</feature>
<proteinExistence type="predicted"/>
<dbReference type="PANTHER" id="PTHR40465">
    <property type="entry name" value="CHROMOSOME 1, WHOLE GENOME SHOTGUN SEQUENCE"/>
    <property type="match status" value="1"/>
</dbReference>
<keyword evidence="3" id="KW-1185">Reference proteome</keyword>
<accession>A0A0D2LJ56</accession>
<protein>
    <submittedName>
        <fullName evidence="2">Uncharacterized protein</fullName>
    </submittedName>
</protein>
<feature type="transmembrane region" description="Helical" evidence="1">
    <location>
        <begin position="94"/>
        <end position="115"/>
    </location>
</feature>